<evidence type="ECO:0000259" key="5">
    <source>
        <dbReference type="PROSITE" id="PS50118"/>
    </source>
</evidence>
<dbReference type="SMART" id="SM00398">
    <property type="entry name" value="HMG"/>
    <property type="match status" value="1"/>
</dbReference>
<accession>A0A409YRL5</accession>
<proteinExistence type="predicted"/>
<evidence type="ECO:0000313" key="6">
    <source>
        <dbReference type="EMBL" id="PPR05646.1"/>
    </source>
</evidence>
<comment type="caution">
    <text evidence="6">The sequence shown here is derived from an EMBL/GenBank/DDBJ whole genome shotgun (WGS) entry which is preliminary data.</text>
</comment>
<dbReference type="GO" id="GO:0005634">
    <property type="term" value="C:nucleus"/>
    <property type="evidence" value="ECO:0007669"/>
    <property type="project" value="UniProtKB-UniRule"/>
</dbReference>
<dbReference type="InterPro" id="IPR036910">
    <property type="entry name" value="HMG_box_dom_sf"/>
</dbReference>
<feature type="compositionally biased region" description="Polar residues" evidence="4">
    <location>
        <begin position="439"/>
        <end position="468"/>
    </location>
</feature>
<feature type="compositionally biased region" description="Low complexity" evidence="4">
    <location>
        <begin position="529"/>
        <end position="576"/>
    </location>
</feature>
<evidence type="ECO:0000256" key="1">
    <source>
        <dbReference type="ARBA" id="ARBA00023125"/>
    </source>
</evidence>
<evidence type="ECO:0000256" key="2">
    <source>
        <dbReference type="ARBA" id="ARBA00023242"/>
    </source>
</evidence>
<feature type="compositionally biased region" description="Polar residues" evidence="4">
    <location>
        <begin position="89"/>
        <end position="115"/>
    </location>
</feature>
<dbReference type="Proteomes" id="UP000284842">
    <property type="component" value="Unassembled WGS sequence"/>
</dbReference>
<sequence length="635" mass="68422">MSHSPNAYTFENGYNPQSFNINASPRVATTTLVGQPLSNLSKQLRAANEANSPSLSPIDNVLFGYPSTPTKQMPSSSSSSCSTPDLSPVNSLASPTFSNGPSTPEQNLYNMNNQFHSMHSWGASSSSSNPPSPLSLSPAMAGLSLDPHHHQHQHQISMFTTPTHTAPDPAPPAKKIPRPPNAFLLFRSDFLKQGKIPAEAERKQQVMSVVIGEIWRFMPDEERALWHKKADEVLAEHAKKYPGYKFSPSPKGSKKKAGMGAGGTREKDDESQKARHARRLREEYTPYHGPSPVSSRRRKGKKAHSVDGGKPARRVASGSGSGEKMEEEGARGEGMTFAQPAPVHFSTYAAMATGQQQAHPYHPVHPSPLRNAVPRRPSTSMGFTEAHKEPAFPYPDTRDMRINAARNAANGEQFPMHNNLMVHSSPFDMFQCGLVPVQAPSTPQQNQQFASSVSEPASSPTTRYNNMFNDPENPLGPQKNASSSSSASTSAGGSDLTNFYYEGQAFNISKALDAPIESRFPSVAPPSSPSSMSASSPPASSHANTNMSTSPSSTTNTLTLDMEYPSPMSNSPAPSSQITSDDAWFRNFLGQGGQDAEMSNFGQPWNLSSNLNGGDFLMGSDEGSTNVNVELGESL</sequence>
<dbReference type="AlphaFoldDB" id="A0A409YRL5"/>
<keyword evidence="1 3" id="KW-0238">DNA-binding</keyword>
<feature type="region of interest" description="Disordered" evidence="4">
    <location>
        <begin position="438"/>
        <end position="492"/>
    </location>
</feature>
<feature type="region of interest" description="Disordered" evidence="4">
    <location>
        <begin position="520"/>
        <end position="579"/>
    </location>
</feature>
<gene>
    <name evidence="6" type="ORF">CVT24_002872</name>
</gene>
<dbReference type="PROSITE" id="PS50118">
    <property type="entry name" value="HMG_BOX_2"/>
    <property type="match status" value="1"/>
</dbReference>
<dbReference type="GO" id="GO:0000978">
    <property type="term" value="F:RNA polymerase II cis-regulatory region sequence-specific DNA binding"/>
    <property type="evidence" value="ECO:0007669"/>
    <property type="project" value="TreeGrafter"/>
</dbReference>
<dbReference type="EMBL" id="NHTK01000776">
    <property type="protein sequence ID" value="PPR05646.1"/>
    <property type="molecule type" value="Genomic_DNA"/>
</dbReference>
<dbReference type="Gene3D" id="1.10.30.10">
    <property type="entry name" value="High mobility group box domain"/>
    <property type="match status" value="1"/>
</dbReference>
<keyword evidence="2 3" id="KW-0539">Nucleus</keyword>
<feature type="domain" description="HMG box" evidence="5">
    <location>
        <begin position="176"/>
        <end position="245"/>
    </location>
</feature>
<dbReference type="PANTHER" id="PTHR45789">
    <property type="entry name" value="FI18025P1"/>
    <property type="match status" value="1"/>
</dbReference>
<organism evidence="6 7">
    <name type="scientific">Panaeolus cyanescens</name>
    <dbReference type="NCBI Taxonomy" id="181874"/>
    <lineage>
        <taxon>Eukaryota</taxon>
        <taxon>Fungi</taxon>
        <taxon>Dikarya</taxon>
        <taxon>Basidiomycota</taxon>
        <taxon>Agaricomycotina</taxon>
        <taxon>Agaricomycetes</taxon>
        <taxon>Agaricomycetidae</taxon>
        <taxon>Agaricales</taxon>
        <taxon>Agaricineae</taxon>
        <taxon>Galeropsidaceae</taxon>
        <taxon>Panaeolus</taxon>
    </lineage>
</organism>
<evidence type="ECO:0000256" key="3">
    <source>
        <dbReference type="PROSITE-ProRule" id="PRU00267"/>
    </source>
</evidence>
<feature type="compositionally biased region" description="Low complexity" evidence="4">
    <location>
        <begin position="116"/>
        <end position="143"/>
    </location>
</feature>
<feature type="compositionally biased region" description="Basic and acidic residues" evidence="4">
    <location>
        <begin position="264"/>
        <end position="273"/>
    </location>
</feature>
<dbReference type="InterPro" id="IPR009071">
    <property type="entry name" value="HMG_box_dom"/>
</dbReference>
<evidence type="ECO:0000256" key="4">
    <source>
        <dbReference type="SAM" id="MobiDB-lite"/>
    </source>
</evidence>
<feature type="compositionally biased region" description="Basic and acidic residues" evidence="4">
    <location>
        <begin position="385"/>
        <end position="397"/>
    </location>
</feature>
<feature type="region of interest" description="Disordered" evidence="4">
    <location>
        <begin position="48"/>
        <end position="143"/>
    </location>
</feature>
<dbReference type="STRING" id="181874.A0A409YRL5"/>
<dbReference type="InterPro" id="IPR051356">
    <property type="entry name" value="SOX/SOX-like_TF"/>
</dbReference>
<dbReference type="OrthoDB" id="6247875at2759"/>
<dbReference type="GO" id="GO:0000981">
    <property type="term" value="F:DNA-binding transcription factor activity, RNA polymerase II-specific"/>
    <property type="evidence" value="ECO:0007669"/>
    <property type="project" value="TreeGrafter"/>
</dbReference>
<dbReference type="PANTHER" id="PTHR45789:SF2">
    <property type="entry name" value="FI18025P1"/>
    <property type="match status" value="1"/>
</dbReference>
<dbReference type="CDD" id="cd01389">
    <property type="entry name" value="HMG-box_ROX1-like"/>
    <property type="match status" value="1"/>
</dbReference>
<dbReference type="SUPFAM" id="SSF47095">
    <property type="entry name" value="HMG-box"/>
    <property type="match status" value="1"/>
</dbReference>
<feature type="compositionally biased region" description="Low complexity" evidence="4">
    <location>
        <begin position="66"/>
        <end position="88"/>
    </location>
</feature>
<name>A0A409YRL5_9AGAR</name>
<keyword evidence="7" id="KW-1185">Reference proteome</keyword>
<dbReference type="Pfam" id="PF00505">
    <property type="entry name" value="HMG_box"/>
    <property type="match status" value="1"/>
</dbReference>
<feature type="region of interest" description="Disordered" evidence="4">
    <location>
        <begin position="354"/>
        <end position="397"/>
    </location>
</feature>
<dbReference type="InParanoid" id="A0A409YRL5"/>
<evidence type="ECO:0000313" key="7">
    <source>
        <dbReference type="Proteomes" id="UP000284842"/>
    </source>
</evidence>
<reference evidence="6 7" key="1">
    <citation type="journal article" date="2018" name="Evol. Lett.">
        <title>Horizontal gene cluster transfer increased hallucinogenic mushroom diversity.</title>
        <authorList>
            <person name="Reynolds H.T."/>
            <person name="Vijayakumar V."/>
            <person name="Gluck-Thaler E."/>
            <person name="Korotkin H.B."/>
            <person name="Matheny P.B."/>
            <person name="Slot J.C."/>
        </authorList>
    </citation>
    <scope>NUCLEOTIDE SEQUENCE [LARGE SCALE GENOMIC DNA]</scope>
    <source>
        <strain evidence="6 7">2629</strain>
    </source>
</reference>
<protein>
    <recommendedName>
        <fullName evidence="5">HMG box domain-containing protein</fullName>
    </recommendedName>
</protein>
<feature type="DNA-binding region" description="HMG box" evidence="3">
    <location>
        <begin position="176"/>
        <end position="245"/>
    </location>
</feature>
<feature type="compositionally biased region" description="Low complexity" evidence="4">
    <location>
        <begin position="481"/>
        <end position="492"/>
    </location>
</feature>
<feature type="region of interest" description="Disordered" evidence="4">
    <location>
        <begin position="242"/>
        <end position="332"/>
    </location>
</feature>